<organism evidence="10 11">
    <name type="scientific">Clathrospora elynae</name>
    <dbReference type="NCBI Taxonomy" id="706981"/>
    <lineage>
        <taxon>Eukaryota</taxon>
        <taxon>Fungi</taxon>
        <taxon>Dikarya</taxon>
        <taxon>Ascomycota</taxon>
        <taxon>Pezizomycotina</taxon>
        <taxon>Dothideomycetes</taxon>
        <taxon>Pleosporomycetidae</taxon>
        <taxon>Pleosporales</taxon>
        <taxon>Diademaceae</taxon>
        <taxon>Clathrospora</taxon>
    </lineage>
</organism>
<comment type="similarity">
    <text evidence="2">Belongs to the prefoldin subunit beta family.</text>
</comment>
<dbReference type="GO" id="GO:0006457">
    <property type="term" value="P:protein folding"/>
    <property type="evidence" value="ECO:0007669"/>
    <property type="project" value="InterPro"/>
</dbReference>
<dbReference type="PANTHER" id="PTHR12894">
    <property type="entry name" value="CNH DOMAIN CONTAINING"/>
    <property type="match status" value="1"/>
</dbReference>
<feature type="compositionally biased region" description="Pro residues" evidence="8">
    <location>
        <begin position="345"/>
        <end position="368"/>
    </location>
</feature>
<feature type="compositionally biased region" description="Polar residues" evidence="8">
    <location>
        <begin position="246"/>
        <end position="256"/>
    </location>
</feature>
<dbReference type="InterPro" id="IPR001180">
    <property type="entry name" value="CNH_dom"/>
</dbReference>
<dbReference type="OrthoDB" id="5325112at2759"/>
<keyword evidence="3" id="KW-0813">Transport</keyword>
<evidence type="ECO:0000256" key="8">
    <source>
        <dbReference type="SAM" id="MobiDB-lite"/>
    </source>
</evidence>
<dbReference type="GO" id="GO:0051082">
    <property type="term" value="F:unfolded protein binding"/>
    <property type="evidence" value="ECO:0007669"/>
    <property type="project" value="InterPro"/>
</dbReference>
<dbReference type="GO" id="GO:0016272">
    <property type="term" value="C:prefoldin complex"/>
    <property type="evidence" value="ECO:0007669"/>
    <property type="project" value="InterPro"/>
</dbReference>
<dbReference type="InterPro" id="IPR032914">
    <property type="entry name" value="Vam6/VPS39/TRAP1"/>
</dbReference>
<comment type="subcellular location">
    <subcellularLocation>
        <location evidence="1">Cytoplasm</location>
    </subcellularLocation>
</comment>
<keyword evidence="4" id="KW-0963">Cytoplasm</keyword>
<evidence type="ECO:0000256" key="6">
    <source>
        <dbReference type="ARBA" id="ARBA00023186"/>
    </source>
</evidence>
<gene>
    <name evidence="10" type="ORF">EJ02DRAFT_351234</name>
</gene>
<feature type="compositionally biased region" description="Low complexity" evidence="8">
    <location>
        <begin position="309"/>
        <end position="321"/>
    </location>
</feature>
<dbReference type="InterPro" id="IPR002777">
    <property type="entry name" value="PFD_beta-like"/>
</dbReference>
<dbReference type="Pfam" id="PF01920">
    <property type="entry name" value="Prefoldin_2"/>
    <property type="match status" value="1"/>
</dbReference>
<sequence length="1313" mass="146164">MAEAASPSQLPTRPPPQHGPYILRKLVSNLPLSADGASANVRITCVEVWNGNLYVGTSAAEILHFVLLPPESDDVSEEPTAIIASRLEPPHHDGNGPGVQQILLLPKISKACVLCNNTLSIYSLPELSPDSSFKPISCLWVGGVDLNEDVDGPAEDGVVVVIGLKKRLRLVQISENSPPKAIKAIEYGGCLISVRRDTFSCAADARSYALLDVVHQQKIGLFPISSLDPDAGGVGGAAEHLASVPNAPSRSVSSASPHPRVQEEQRGHTRSTSLTVLGLGGPSSRTASPRPPRQRYGFDVPESLSRDVSPAPARSPARTPAVGESTHRASSHPRDGTVSPNKALPQPPPEETTPNLEEPPLPQPPPFIPLRPHIASPNPNEFLLTVGTIPSEQGVGMFVNLDGDMCRGSIQFSSYPDAIVVDGSGIDLTASVGPDMDAEEGYVLAAVHRGEGDAVAYGVEIQRWDVDPGTSEIDKEWLNLSPFGLPVDSQGTHIWKPLGMRTVVQPYDLVLPEIGAKLTVQRLQLKPSGDMTKEPTKISKAQGKADREFAERLSKLKTQTVIWSGDQIWWTVRNPLVTRLDSRIEEAQYTLTGDGTRIQPNRALLERILGDIRGQEPRNESEYLSFIYIRQKASVMLFMDVVLRTKTNIIIFENEKRITEQALIEGEMDPRVVLSLLPILNQEVVQGSEGIQIYGGITMLVEQFLQQNDLSAMPTDVNGPFGDNLLHFVKRYLQFWKRRKGMASVTSDPYVFRTVDVALLHILLLLDRGSPKGTSSPGIHRAELNELLDKEVECFDRAVELLEQFKRLFLLSRLYQSNCKASVKASKVLATWRRIIEGEEDKGSELIDGENKVRDYLTRIRDQALVEEYGAWLANRNPKIGVQVFADDQSRVKFEPTRAVALLRKKAPGAVKEYLEYLVFGKKHTQYVNELIAFYLDTVITELENNPESRATLSQSYETYRILEPPKPTYYSFITDNASPAEWWQARLRLLHLLGETSSYDVDTVLSRLQPYEQELVSEMIILNGRRERHQEALRLLTHGLGDYNTAIKYCLYGYASTFRPVTSGAPPVSRTEMPSRVEQSRLFNSLLQEFLRIEDLSQRVDRTSELLERFGGWLDVADVLAIVPDEWSVDVFSGFLIQALRKLVRDRAESGIVRALSDAQNSQMSNELVEKREGSGATFERLTKEEEATAQGEDLEVRREDQEKINRFSSLHQKEEILEEELRNKIKEKEDLEEISGELELVDEEDKVPYKVGDCFFSLPQPQVLELLEASTGTIDGEVEALKAKLEGIHEEMGELKKALYGRFGRSINLET</sequence>
<reference evidence="10" key="1">
    <citation type="journal article" date="2020" name="Stud. Mycol.">
        <title>101 Dothideomycetes genomes: a test case for predicting lifestyles and emergence of pathogens.</title>
        <authorList>
            <person name="Haridas S."/>
            <person name="Albert R."/>
            <person name="Binder M."/>
            <person name="Bloem J."/>
            <person name="Labutti K."/>
            <person name="Salamov A."/>
            <person name="Andreopoulos B."/>
            <person name="Baker S."/>
            <person name="Barry K."/>
            <person name="Bills G."/>
            <person name="Bluhm B."/>
            <person name="Cannon C."/>
            <person name="Castanera R."/>
            <person name="Culley D."/>
            <person name="Daum C."/>
            <person name="Ezra D."/>
            <person name="Gonzalez J."/>
            <person name="Henrissat B."/>
            <person name="Kuo A."/>
            <person name="Liang C."/>
            <person name="Lipzen A."/>
            <person name="Lutzoni F."/>
            <person name="Magnuson J."/>
            <person name="Mondo S."/>
            <person name="Nolan M."/>
            <person name="Ohm R."/>
            <person name="Pangilinan J."/>
            <person name="Park H.-J."/>
            <person name="Ramirez L."/>
            <person name="Alfaro M."/>
            <person name="Sun H."/>
            <person name="Tritt A."/>
            <person name="Yoshinaga Y."/>
            <person name="Zwiers L.-H."/>
            <person name="Turgeon B."/>
            <person name="Goodwin S."/>
            <person name="Spatafora J."/>
            <person name="Crous P."/>
            <person name="Grigoriev I."/>
        </authorList>
    </citation>
    <scope>NUCLEOTIDE SEQUENCE</scope>
    <source>
        <strain evidence="10">CBS 161.51</strain>
    </source>
</reference>
<dbReference type="FunFam" id="1.10.287.370:FF:000005">
    <property type="entry name" value="Prefoldin subunit 4"/>
    <property type="match status" value="1"/>
</dbReference>
<evidence type="ECO:0000313" key="10">
    <source>
        <dbReference type="EMBL" id="KAF1939908.1"/>
    </source>
</evidence>
<keyword evidence="6" id="KW-0143">Chaperone</keyword>
<dbReference type="Proteomes" id="UP000800038">
    <property type="component" value="Unassembled WGS sequence"/>
</dbReference>
<evidence type="ECO:0000313" key="11">
    <source>
        <dbReference type="Proteomes" id="UP000800038"/>
    </source>
</evidence>
<dbReference type="SUPFAM" id="SSF46579">
    <property type="entry name" value="Prefoldin"/>
    <property type="match status" value="1"/>
</dbReference>
<evidence type="ECO:0000256" key="7">
    <source>
        <dbReference type="ARBA" id="ARBA00024667"/>
    </source>
</evidence>
<dbReference type="GO" id="GO:0034058">
    <property type="term" value="P:endosomal vesicle fusion"/>
    <property type="evidence" value="ECO:0007669"/>
    <property type="project" value="TreeGrafter"/>
</dbReference>
<evidence type="ECO:0000259" key="9">
    <source>
        <dbReference type="PROSITE" id="PS50219"/>
    </source>
</evidence>
<dbReference type="InterPro" id="IPR009053">
    <property type="entry name" value="Prefoldin"/>
</dbReference>
<evidence type="ECO:0000256" key="4">
    <source>
        <dbReference type="ARBA" id="ARBA00022490"/>
    </source>
</evidence>
<name>A0A6A5SJW2_9PLEO</name>
<proteinExistence type="inferred from homology"/>
<keyword evidence="5" id="KW-0653">Protein transport</keyword>
<dbReference type="Gene3D" id="1.10.287.370">
    <property type="match status" value="1"/>
</dbReference>
<dbReference type="GO" id="GO:0005737">
    <property type="term" value="C:cytoplasm"/>
    <property type="evidence" value="ECO:0007669"/>
    <property type="project" value="UniProtKB-SubCell"/>
</dbReference>
<dbReference type="GO" id="GO:0015031">
    <property type="term" value="P:protein transport"/>
    <property type="evidence" value="ECO:0007669"/>
    <property type="project" value="UniProtKB-KW"/>
</dbReference>
<protein>
    <recommendedName>
        <fullName evidence="9">CNH domain-containing protein</fullName>
    </recommendedName>
</protein>
<dbReference type="GO" id="GO:0006914">
    <property type="term" value="P:autophagy"/>
    <property type="evidence" value="ECO:0007669"/>
    <property type="project" value="TreeGrafter"/>
</dbReference>
<feature type="region of interest" description="Disordered" evidence="8">
    <location>
        <begin position="236"/>
        <end position="368"/>
    </location>
</feature>
<evidence type="ECO:0000256" key="1">
    <source>
        <dbReference type="ARBA" id="ARBA00004496"/>
    </source>
</evidence>
<comment type="function">
    <text evidence="7">Binds specifically to cytosolic chaperonin (c-CPN) and transfers target proteins to it. Binds to nascent polypeptide chain and promotes folding in an environment in which there are many competing pathways for nonnative proteins.</text>
</comment>
<feature type="domain" description="CNH" evidence="9">
    <location>
        <begin position="40"/>
        <end position="465"/>
    </location>
</feature>
<evidence type="ECO:0000256" key="2">
    <source>
        <dbReference type="ARBA" id="ARBA00008045"/>
    </source>
</evidence>
<evidence type="ECO:0000256" key="3">
    <source>
        <dbReference type="ARBA" id="ARBA00022448"/>
    </source>
</evidence>
<dbReference type="PROSITE" id="PS50219">
    <property type="entry name" value="CNH"/>
    <property type="match status" value="1"/>
</dbReference>
<dbReference type="GO" id="GO:0016020">
    <property type="term" value="C:membrane"/>
    <property type="evidence" value="ECO:0007669"/>
    <property type="project" value="TreeGrafter"/>
</dbReference>
<accession>A0A6A5SJW2</accession>
<dbReference type="CDD" id="cd23165">
    <property type="entry name" value="Prefoldin_4"/>
    <property type="match status" value="1"/>
</dbReference>
<evidence type="ECO:0000256" key="5">
    <source>
        <dbReference type="ARBA" id="ARBA00022927"/>
    </source>
</evidence>
<dbReference type="PANTHER" id="PTHR12894:SF27">
    <property type="entry name" value="TRANSFORMING GROWTH FACTOR-BETA RECEPTOR-ASSOCIATED PROTEIN 1"/>
    <property type="match status" value="1"/>
</dbReference>
<keyword evidence="11" id="KW-1185">Reference proteome</keyword>
<dbReference type="EMBL" id="ML976072">
    <property type="protein sequence ID" value="KAF1939908.1"/>
    <property type="molecule type" value="Genomic_DNA"/>
</dbReference>